<accession>A0A8T2FHY4</accession>
<evidence type="ECO:0000313" key="2">
    <source>
        <dbReference type="Proteomes" id="UP000694240"/>
    </source>
</evidence>
<name>A0A8T2FHY4_9BRAS</name>
<evidence type="ECO:0000313" key="1">
    <source>
        <dbReference type="EMBL" id="KAG7635955.1"/>
    </source>
</evidence>
<reference evidence="1 2" key="1">
    <citation type="submission" date="2020-12" db="EMBL/GenBank/DDBJ databases">
        <title>Concerted genomic and epigenomic changes stabilize Arabidopsis allopolyploids.</title>
        <authorList>
            <person name="Chen Z."/>
        </authorList>
    </citation>
    <scope>NUCLEOTIDE SEQUENCE [LARGE SCALE GENOMIC DNA]</scope>
    <source>
        <strain evidence="1">Allo738</strain>
        <tissue evidence="1">Leaf</tissue>
    </source>
</reference>
<dbReference type="AlphaFoldDB" id="A0A8T2FHY4"/>
<feature type="non-terminal residue" evidence="1">
    <location>
        <position position="45"/>
    </location>
</feature>
<protein>
    <submittedName>
        <fullName evidence="1">Uncharacterized protein</fullName>
    </submittedName>
</protein>
<proteinExistence type="predicted"/>
<keyword evidence="2" id="KW-1185">Reference proteome</keyword>
<organism evidence="1 2">
    <name type="scientific">Arabidopsis thaliana x Arabidopsis arenosa</name>
    <dbReference type="NCBI Taxonomy" id="1240361"/>
    <lineage>
        <taxon>Eukaryota</taxon>
        <taxon>Viridiplantae</taxon>
        <taxon>Streptophyta</taxon>
        <taxon>Embryophyta</taxon>
        <taxon>Tracheophyta</taxon>
        <taxon>Spermatophyta</taxon>
        <taxon>Magnoliopsida</taxon>
        <taxon>eudicotyledons</taxon>
        <taxon>Gunneridae</taxon>
        <taxon>Pentapetalae</taxon>
        <taxon>rosids</taxon>
        <taxon>malvids</taxon>
        <taxon>Brassicales</taxon>
        <taxon>Brassicaceae</taxon>
        <taxon>Camelineae</taxon>
        <taxon>Arabidopsis</taxon>
    </lineage>
</organism>
<comment type="caution">
    <text evidence="1">The sequence shown here is derived from an EMBL/GenBank/DDBJ whole genome shotgun (WGS) entry which is preliminary data.</text>
</comment>
<dbReference type="Proteomes" id="UP000694240">
    <property type="component" value="Chromosome 2"/>
</dbReference>
<gene>
    <name evidence="1" type="ORF">ISN45_At02g004520</name>
</gene>
<sequence>MSRLRTTMPHALDSRSLSLFIKGPLTSLLLSPSTRVCSCGRACTV</sequence>
<dbReference type="EMBL" id="JAEFBK010000002">
    <property type="protein sequence ID" value="KAG7635955.1"/>
    <property type="molecule type" value="Genomic_DNA"/>
</dbReference>